<organism evidence="1 2">
    <name type="scientific">Brassica napus</name>
    <name type="common">Rape</name>
    <dbReference type="NCBI Taxonomy" id="3708"/>
    <lineage>
        <taxon>Eukaryota</taxon>
        <taxon>Viridiplantae</taxon>
        <taxon>Streptophyta</taxon>
        <taxon>Embryophyta</taxon>
        <taxon>Tracheophyta</taxon>
        <taxon>Spermatophyta</taxon>
        <taxon>Magnoliopsida</taxon>
        <taxon>eudicotyledons</taxon>
        <taxon>Gunneridae</taxon>
        <taxon>Pentapetalae</taxon>
        <taxon>rosids</taxon>
        <taxon>malvids</taxon>
        <taxon>Brassicales</taxon>
        <taxon>Brassicaceae</taxon>
        <taxon>Brassiceae</taxon>
        <taxon>Brassica</taxon>
    </lineage>
</organism>
<accession>A0A078GLI3</accession>
<dbReference type="PaxDb" id="3708-A0A078GLI3"/>
<reference evidence="1 2" key="1">
    <citation type="journal article" date="2014" name="Science">
        <title>Plant genetics. Early allopolyploid evolution in the post-Neolithic Brassica napus oilseed genome.</title>
        <authorList>
            <person name="Chalhoub B."/>
            <person name="Denoeud F."/>
            <person name="Liu S."/>
            <person name="Parkin I.A."/>
            <person name="Tang H."/>
            <person name="Wang X."/>
            <person name="Chiquet J."/>
            <person name="Belcram H."/>
            <person name="Tong C."/>
            <person name="Samans B."/>
            <person name="Correa M."/>
            <person name="Da Silva C."/>
            <person name="Just J."/>
            <person name="Falentin C."/>
            <person name="Koh C.S."/>
            <person name="Le Clainche I."/>
            <person name="Bernard M."/>
            <person name="Bento P."/>
            <person name="Noel B."/>
            <person name="Labadie K."/>
            <person name="Alberti A."/>
            <person name="Charles M."/>
            <person name="Arnaud D."/>
            <person name="Guo H."/>
            <person name="Daviaud C."/>
            <person name="Alamery S."/>
            <person name="Jabbari K."/>
            <person name="Zhao M."/>
            <person name="Edger P.P."/>
            <person name="Chelaifa H."/>
            <person name="Tack D."/>
            <person name="Lassalle G."/>
            <person name="Mestiri I."/>
            <person name="Schnel N."/>
            <person name="Le Paslier M.C."/>
            <person name="Fan G."/>
            <person name="Renault V."/>
            <person name="Bayer P.E."/>
            <person name="Golicz A.A."/>
            <person name="Manoli S."/>
            <person name="Lee T.H."/>
            <person name="Thi V.H."/>
            <person name="Chalabi S."/>
            <person name="Hu Q."/>
            <person name="Fan C."/>
            <person name="Tollenaere R."/>
            <person name="Lu Y."/>
            <person name="Battail C."/>
            <person name="Shen J."/>
            <person name="Sidebottom C.H."/>
            <person name="Wang X."/>
            <person name="Canaguier A."/>
            <person name="Chauveau A."/>
            <person name="Berard A."/>
            <person name="Deniot G."/>
            <person name="Guan M."/>
            <person name="Liu Z."/>
            <person name="Sun F."/>
            <person name="Lim Y.P."/>
            <person name="Lyons E."/>
            <person name="Town C.D."/>
            <person name="Bancroft I."/>
            <person name="Wang X."/>
            <person name="Meng J."/>
            <person name="Ma J."/>
            <person name="Pires J.C."/>
            <person name="King G.J."/>
            <person name="Brunel D."/>
            <person name="Delourme R."/>
            <person name="Renard M."/>
            <person name="Aury J.M."/>
            <person name="Adams K.L."/>
            <person name="Batley J."/>
            <person name="Snowdon R.J."/>
            <person name="Tost J."/>
            <person name="Edwards D."/>
            <person name="Zhou Y."/>
            <person name="Hua W."/>
            <person name="Sharpe A.G."/>
            <person name="Paterson A.H."/>
            <person name="Guan C."/>
            <person name="Wincker P."/>
        </authorList>
    </citation>
    <scope>NUCLEOTIDE SEQUENCE [LARGE SCALE GENOMIC DNA]</scope>
    <source>
        <strain evidence="2">cv. Darmor-bzh</strain>
    </source>
</reference>
<name>A0A078GLI3_BRANA</name>
<protein>
    <submittedName>
        <fullName evidence="1">BnaC03g64950D protein</fullName>
    </submittedName>
</protein>
<proteinExistence type="predicted"/>
<dbReference type="Proteomes" id="UP000028999">
    <property type="component" value="Unassembled WGS sequence"/>
</dbReference>
<sequence length="84" mass="10057">MAVVSRQDHFREQPQTTSSFSALCRLLPPRQDHFHIPLRRLCLPRRVRRDPQPRQSLITTVIQALPAWKDQSWGSILLKRRFQW</sequence>
<dbReference type="EMBL" id="LK032204">
    <property type="protein sequence ID" value="CDY27455.1"/>
    <property type="molecule type" value="Genomic_DNA"/>
</dbReference>
<dbReference type="AlphaFoldDB" id="A0A078GLI3"/>
<evidence type="ECO:0000313" key="1">
    <source>
        <dbReference type="EMBL" id="CDY27455.1"/>
    </source>
</evidence>
<dbReference type="Gramene" id="CDY27455">
    <property type="protein sequence ID" value="CDY27455"/>
    <property type="gene ID" value="GSBRNA2T00037458001"/>
</dbReference>
<evidence type="ECO:0000313" key="2">
    <source>
        <dbReference type="Proteomes" id="UP000028999"/>
    </source>
</evidence>
<keyword evidence="2" id="KW-1185">Reference proteome</keyword>
<gene>
    <name evidence="1" type="primary">BnaC03g64950D</name>
    <name evidence="1" type="ORF">GSBRNA2T00037458001</name>
</gene>